<comment type="caution">
    <text evidence="1">The sequence shown here is derived from an EMBL/GenBank/DDBJ whole genome shotgun (WGS) entry which is preliminary data.</text>
</comment>
<dbReference type="Pfam" id="PF06319">
    <property type="entry name" value="MmcB-like"/>
    <property type="match status" value="1"/>
</dbReference>
<dbReference type="InterPro" id="IPR009394">
    <property type="entry name" value="MmcB-like"/>
</dbReference>
<organism evidence="1">
    <name type="scientific">marine sediment metagenome</name>
    <dbReference type="NCBI Taxonomy" id="412755"/>
    <lineage>
        <taxon>unclassified sequences</taxon>
        <taxon>metagenomes</taxon>
        <taxon>ecological metagenomes</taxon>
    </lineage>
</organism>
<dbReference type="EMBL" id="LAZR01031962">
    <property type="protein sequence ID" value="KKL52251.1"/>
    <property type="molecule type" value="Genomic_DNA"/>
</dbReference>
<protein>
    <submittedName>
        <fullName evidence="1">Uncharacterized protein</fullName>
    </submittedName>
</protein>
<reference evidence="1" key="1">
    <citation type="journal article" date="2015" name="Nature">
        <title>Complex archaea that bridge the gap between prokaryotes and eukaryotes.</title>
        <authorList>
            <person name="Spang A."/>
            <person name="Saw J.H."/>
            <person name="Jorgensen S.L."/>
            <person name="Zaremba-Niedzwiedzka K."/>
            <person name="Martijn J."/>
            <person name="Lind A.E."/>
            <person name="van Eijk R."/>
            <person name="Schleper C."/>
            <person name="Guy L."/>
            <person name="Ettema T.J."/>
        </authorList>
    </citation>
    <scope>NUCLEOTIDE SEQUENCE</scope>
</reference>
<accession>A0A0F9DET7</accession>
<proteinExistence type="predicted"/>
<gene>
    <name evidence="1" type="ORF">LCGC14_2287340</name>
</gene>
<sequence>MTEQITSAVVAWLSEPFSAMVVVELTNEWGGSTRFDVVSLQPNKHCVRIVEVKVSRPDFLRGIREHQLERYQGYCNQLFVAAPTGLINKTELPAPVGLLQIGKSGKACIAKQAASEELDAAQYKLMLERMMQKLVVEGSRWSQETSWKQQREVYARRQDFRDWLRAHENGGKLPWRRPRTAREGREA</sequence>
<name>A0A0F9DET7_9ZZZZ</name>
<dbReference type="AlphaFoldDB" id="A0A0F9DET7"/>
<evidence type="ECO:0000313" key="1">
    <source>
        <dbReference type="EMBL" id="KKL52251.1"/>
    </source>
</evidence>